<proteinExistence type="predicted"/>
<dbReference type="AlphaFoldDB" id="A0A964T8K0"/>
<dbReference type="RefSeq" id="WP_161142843.1">
    <property type="nucleotide sequence ID" value="NZ_SPKJ01000202.1"/>
</dbReference>
<evidence type="ECO:0000313" key="2">
    <source>
        <dbReference type="EMBL" id="MYZ50531.1"/>
    </source>
</evidence>
<accession>A0A964T8K0</accession>
<feature type="non-terminal residue" evidence="2">
    <location>
        <position position="62"/>
    </location>
</feature>
<evidence type="ECO:0000256" key="1">
    <source>
        <dbReference type="SAM" id="MobiDB-lite"/>
    </source>
</evidence>
<keyword evidence="3" id="KW-1185">Reference proteome</keyword>
<gene>
    <name evidence="2" type="ORF">E4O86_22805</name>
</gene>
<dbReference type="EMBL" id="SPKJ01000202">
    <property type="protein sequence ID" value="MYZ50531.1"/>
    <property type="molecule type" value="Genomic_DNA"/>
</dbReference>
<dbReference type="Proteomes" id="UP000773614">
    <property type="component" value="Unassembled WGS sequence"/>
</dbReference>
<feature type="region of interest" description="Disordered" evidence="1">
    <location>
        <begin position="1"/>
        <end position="21"/>
    </location>
</feature>
<comment type="caution">
    <text evidence="2">The sequence shown here is derived from an EMBL/GenBank/DDBJ whole genome shotgun (WGS) entry which is preliminary data.</text>
</comment>
<evidence type="ECO:0000313" key="3">
    <source>
        <dbReference type="Proteomes" id="UP000773614"/>
    </source>
</evidence>
<organism evidence="2 3">
    <name type="scientific">Propylenella binzhouense</name>
    <dbReference type="NCBI Taxonomy" id="2555902"/>
    <lineage>
        <taxon>Bacteria</taxon>
        <taxon>Pseudomonadati</taxon>
        <taxon>Pseudomonadota</taxon>
        <taxon>Alphaproteobacteria</taxon>
        <taxon>Hyphomicrobiales</taxon>
        <taxon>Propylenellaceae</taxon>
        <taxon>Propylenella</taxon>
    </lineage>
</organism>
<name>A0A964T8K0_9HYPH</name>
<reference evidence="2" key="1">
    <citation type="submission" date="2019-03" db="EMBL/GenBank/DDBJ databases">
        <title>Afifella sp. nov., isolated from activated sludge.</title>
        <authorList>
            <person name="Li Q."/>
            <person name="Liu Y."/>
        </authorList>
    </citation>
    <scope>NUCLEOTIDE SEQUENCE</scope>
    <source>
        <strain evidence="2">L72</strain>
    </source>
</reference>
<dbReference type="OrthoDB" id="9814782at2"/>
<protein>
    <submittedName>
        <fullName evidence="2">Uncharacterized protein</fullName>
    </submittedName>
</protein>
<sequence length="62" mass="6610">MTKPSKAIPVRRSPLDHRRPVEATASAVRMAERRFVAKHVLRADAEAAAPAVAAALGIGLPR</sequence>